<accession>A0A2V5LCK9</accession>
<feature type="region of interest" description="Disordered" evidence="1">
    <location>
        <begin position="180"/>
        <end position="220"/>
    </location>
</feature>
<feature type="compositionally biased region" description="Basic and acidic residues" evidence="1">
    <location>
        <begin position="193"/>
        <end position="206"/>
    </location>
</feature>
<dbReference type="Pfam" id="PF12802">
    <property type="entry name" value="MarR_2"/>
    <property type="match status" value="1"/>
</dbReference>
<evidence type="ECO:0000256" key="1">
    <source>
        <dbReference type="SAM" id="MobiDB-lite"/>
    </source>
</evidence>
<keyword evidence="4" id="KW-1185">Reference proteome</keyword>
<dbReference type="GO" id="GO:0006950">
    <property type="term" value="P:response to stress"/>
    <property type="evidence" value="ECO:0007669"/>
    <property type="project" value="TreeGrafter"/>
</dbReference>
<protein>
    <submittedName>
        <fullName evidence="3">MarR family transcriptional regulator</fullName>
    </submittedName>
</protein>
<dbReference type="PROSITE" id="PS50995">
    <property type="entry name" value="HTH_MARR_2"/>
    <property type="match status" value="1"/>
</dbReference>
<dbReference type="EMBL" id="QJVD01000002">
    <property type="protein sequence ID" value="PYI69365.1"/>
    <property type="molecule type" value="Genomic_DNA"/>
</dbReference>
<dbReference type="InterPro" id="IPR036390">
    <property type="entry name" value="WH_DNA-bd_sf"/>
</dbReference>
<dbReference type="GO" id="GO:0003700">
    <property type="term" value="F:DNA-binding transcription factor activity"/>
    <property type="evidence" value="ECO:0007669"/>
    <property type="project" value="InterPro"/>
</dbReference>
<gene>
    <name evidence="3" type="ORF">CVV68_02915</name>
</gene>
<dbReference type="AlphaFoldDB" id="A0A2V5LCK9"/>
<comment type="caution">
    <text evidence="3">The sequence shown here is derived from an EMBL/GenBank/DDBJ whole genome shotgun (WGS) entry which is preliminary data.</text>
</comment>
<evidence type="ECO:0000313" key="3">
    <source>
        <dbReference type="EMBL" id="PYI69365.1"/>
    </source>
</evidence>
<dbReference type="PANTHER" id="PTHR33164:SF57">
    <property type="entry name" value="MARR-FAMILY TRANSCRIPTIONAL REGULATOR"/>
    <property type="match status" value="1"/>
</dbReference>
<evidence type="ECO:0000259" key="2">
    <source>
        <dbReference type="PROSITE" id="PS50995"/>
    </source>
</evidence>
<sequence length="220" mass="24157">MSDPRNRSPWAPDSMLDPRIIDPGHELVEYSSLGAGEIAQIVRVLSWIRNWRETEAALSFQSRNDMQLNETDMKALRFLVIAKNQSVVATPGLLSEHLNISTAATTKLLDRLAAAGHIERSPHPTDRRVLMISITDGTHEQVRETVGRSHARRFEVAARLTPDEREVVIRFLNDLSGTGITPDAGAGAAAERSPARREQAPADRIDGGGATPDPCKCRPL</sequence>
<dbReference type="RefSeq" id="WP_110499507.1">
    <property type="nucleotide sequence ID" value="NZ_QJVD01000002.1"/>
</dbReference>
<reference evidence="3 4" key="1">
    <citation type="submission" date="2018-05" db="EMBL/GenBank/DDBJ databases">
        <title>Genetic diversity of glacier-inhabiting Cryobacterium bacteria in China and description of Cryobacterium mengkeensis sp. nov. and Arthrobacter glacialis sp. nov.</title>
        <authorList>
            <person name="Liu Q."/>
            <person name="Xin Y.-H."/>
        </authorList>
    </citation>
    <scope>NUCLEOTIDE SEQUENCE [LARGE SCALE GENOMIC DNA]</scope>
    <source>
        <strain evidence="3 4">LI2</strain>
    </source>
</reference>
<feature type="domain" description="HTH marR-type" evidence="2">
    <location>
        <begin position="31"/>
        <end position="177"/>
    </location>
</feature>
<dbReference type="PRINTS" id="PR00598">
    <property type="entry name" value="HTHMARR"/>
</dbReference>
<dbReference type="SUPFAM" id="SSF46785">
    <property type="entry name" value="Winged helix' DNA-binding domain"/>
    <property type="match status" value="1"/>
</dbReference>
<dbReference type="Proteomes" id="UP000247832">
    <property type="component" value="Unassembled WGS sequence"/>
</dbReference>
<proteinExistence type="predicted"/>
<dbReference type="SMART" id="SM00347">
    <property type="entry name" value="HTH_MARR"/>
    <property type="match status" value="1"/>
</dbReference>
<dbReference type="Gene3D" id="1.10.10.10">
    <property type="entry name" value="Winged helix-like DNA-binding domain superfamily/Winged helix DNA-binding domain"/>
    <property type="match status" value="1"/>
</dbReference>
<dbReference type="OrthoDB" id="162531at2"/>
<evidence type="ECO:0000313" key="4">
    <source>
        <dbReference type="Proteomes" id="UP000247832"/>
    </source>
</evidence>
<dbReference type="InterPro" id="IPR000835">
    <property type="entry name" value="HTH_MarR-typ"/>
</dbReference>
<dbReference type="InterPro" id="IPR039422">
    <property type="entry name" value="MarR/SlyA-like"/>
</dbReference>
<organism evidence="3 4">
    <name type="scientific">Arthrobacter livingstonensis</name>
    <dbReference type="NCBI Taxonomy" id="670078"/>
    <lineage>
        <taxon>Bacteria</taxon>
        <taxon>Bacillati</taxon>
        <taxon>Actinomycetota</taxon>
        <taxon>Actinomycetes</taxon>
        <taxon>Micrococcales</taxon>
        <taxon>Micrococcaceae</taxon>
        <taxon>Arthrobacter</taxon>
    </lineage>
</organism>
<dbReference type="InterPro" id="IPR036388">
    <property type="entry name" value="WH-like_DNA-bd_sf"/>
</dbReference>
<dbReference type="PANTHER" id="PTHR33164">
    <property type="entry name" value="TRANSCRIPTIONAL REGULATOR, MARR FAMILY"/>
    <property type="match status" value="1"/>
</dbReference>
<name>A0A2V5LCK9_9MICC</name>